<dbReference type="InterPro" id="IPR045262">
    <property type="entry name" value="STP/PLT_plant"/>
</dbReference>
<accession>A0A200QBZ8</accession>
<feature type="transmembrane region" description="Helical" evidence="9">
    <location>
        <begin position="203"/>
        <end position="225"/>
    </location>
</feature>
<evidence type="ECO:0000256" key="4">
    <source>
        <dbReference type="ARBA" id="ARBA00022597"/>
    </source>
</evidence>
<feature type="transmembrane region" description="Helical" evidence="9">
    <location>
        <begin position="352"/>
        <end position="376"/>
    </location>
</feature>
<dbReference type="PRINTS" id="PR00171">
    <property type="entry name" value="SUGRTRNSPORT"/>
</dbReference>
<feature type="transmembrane region" description="Helical" evidence="9">
    <location>
        <begin position="702"/>
        <end position="724"/>
    </location>
</feature>
<feature type="transmembrane region" description="Helical" evidence="9">
    <location>
        <begin position="677"/>
        <end position="696"/>
    </location>
</feature>
<evidence type="ECO:0000256" key="3">
    <source>
        <dbReference type="ARBA" id="ARBA00022448"/>
    </source>
</evidence>
<dbReference type="Gene3D" id="1.20.1250.20">
    <property type="entry name" value="MFS general substrate transporter like domains"/>
    <property type="match status" value="2"/>
</dbReference>
<dbReference type="InterPro" id="IPR005828">
    <property type="entry name" value="MFS_sugar_transport-like"/>
</dbReference>
<feature type="transmembrane region" description="Helical" evidence="9">
    <location>
        <begin position="114"/>
        <end position="133"/>
    </location>
</feature>
<feature type="transmembrane region" description="Helical" evidence="9">
    <location>
        <begin position="1016"/>
        <end position="1039"/>
    </location>
</feature>
<feature type="transmembrane region" description="Helical" evidence="9">
    <location>
        <begin position="429"/>
        <end position="449"/>
    </location>
</feature>
<feature type="transmembrane region" description="Helical" evidence="9">
    <location>
        <begin position="83"/>
        <end position="102"/>
    </location>
</feature>
<dbReference type="Pfam" id="PF00083">
    <property type="entry name" value="Sugar_tr"/>
    <property type="match status" value="2"/>
</dbReference>
<feature type="transmembrane region" description="Helical" evidence="9">
    <location>
        <begin position="648"/>
        <end position="670"/>
    </location>
</feature>
<gene>
    <name evidence="11" type="ORF">BVC80_1433g54</name>
</gene>
<name>A0A200QBZ8_MACCD</name>
<comment type="caution">
    <text evidence="11">The sequence shown here is derived from an EMBL/GenBank/DDBJ whole genome shotgun (WGS) entry which is preliminary data.</text>
</comment>
<evidence type="ECO:0000259" key="10">
    <source>
        <dbReference type="PROSITE" id="PS50850"/>
    </source>
</evidence>
<feature type="transmembrane region" description="Helical" evidence="9">
    <location>
        <begin position="915"/>
        <end position="939"/>
    </location>
</feature>
<dbReference type="AlphaFoldDB" id="A0A200QBZ8"/>
<feature type="domain" description="Major facilitator superfamily (MFS) profile" evidence="10">
    <location>
        <begin position="29"/>
        <end position="480"/>
    </location>
</feature>
<dbReference type="FunFam" id="1.20.1250.20:FF:000002">
    <property type="entry name" value="Sugar transport protein 13"/>
    <property type="match status" value="2"/>
</dbReference>
<evidence type="ECO:0000313" key="12">
    <source>
        <dbReference type="Proteomes" id="UP000195402"/>
    </source>
</evidence>
<feature type="transmembrane region" description="Helical" evidence="9">
    <location>
        <begin position="736"/>
        <end position="754"/>
    </location>
</feature>
<feature type="transmembrane region" description="Helical" evidence="9">
    <location>
        <begin position="173"/>
        <end position="191"/>
    </location>
</feature>
<comment type="subcellular location">
    <subcellularLocation>
        <location evidence="1">Membrane</location>
        <topology evidence="1">Multi-pass membrane protein</topology>
    </subcellularLocation>
</comment>
<dbReference type="PROSITE" id="PS50850">
    <property type="entry name" value="MFS"/>
    <property type="match status" value="2"/>
</dbReference>
<keyword evidence="6" id="KW-0769">Symport</keyword>
<sequence>MAGGTFVSSATESGGKQYPGRMTNYVVFTCVIAACGGLIFGYDIGISGGVTAMTPFLKKFFPKVYEQEIGAVSANQYCKFNNVFLTLFTSSLYLAALVASIFASHFTRLLGRKISMLIGGAIFFGGAVINAAAQNVAMLIIGRLMLGVGVGFANQSVPLYLSEMAPYRYRGSLNICFQLMITIGILCANLVNFGTDKIKNGSGWRWSLGLAMVPAAIITVGSCFLPDTPNSIIERNNPEKAKDQLQRIRGPVNVDEEFKDLVAASEASRKVKDPWKNIIARKYRPHLCMAILIPFFQQLTGINVVMFYAPVLFKTIGFGNNASLVSAVITGGVNAGATLIAILYADKWGRRFLFLEGGFQMFIFQMLVGILIWIKFGTDGIAVIPKGYAYGLVFCICCYVAGFAWSWGPLGWLVPSEIFPLEIRSAAQSINVSVNMFFTFAIAQIFLIMLCHMKFGLFFFFAGFVLIMSIFIYFFLPETKGVPIEEMSHVWKKHWYWGKFIPDEDVIDIDCTTSIYTPGPLISHNIILVWTCFRCNKKQSKRKTERVLERERVRERERKRGGSTTMAGGAFVSGSGGKEYPGKITLYVLFTCVVAACGGLIFGYDIGISGSGVTAMTPFLKKFFPKVYRQEIGAESANQYCKFDSVPLTLFTSSLYLAALVSSFFASFVTRKFGRKISMFFGGLIFLAGAAINGFAQNVAMLIIGRILLGIGVGFANQSVPLYLSEMAPYKYRGALNICFQLMITIGILCANLINYGTDKIKSGEGWRVSLGLAGVPAIIITLGALVLPDTPNSIIERNKPEEAKKHLQRIRGPVNVDEEFEDLVAASEASKKVEDPWRNLLERKYRPHLCMAILIPFFQQLTGINVVMFYAPVLFKTIGFGNNASLMSAVITGLVNVFATFAAIYFVDRRGRRFLFLEGGCQMFIFQMLVGILIWIKFGTDGIATIPKGYAIVIVFCICLFVAGFAWSWGPLGWLVPSEIFPLEIRSAAQSVNVIVNMLFTFIIAQVFLKMLCTMKFGLFFFFGGFVFIMTIFVYFFIPETKGIPIEEMARVWKQHWYWGRFVPDEDLVHNIQMEKPTKGVY</sequence>
<dbReference type="CDD" id="cd17361">
    <property type="entry name" value="MFS_STP"/>
    <property type="match status" value="2"/>
</dbReference>
<keyword evidence="5 9" id="KW-0812">Transmembrane</keyword>
<feature type="domain" description="Major facilitator superfamily (MFS) profile" evidence="10">
    <location>
        <begin position="591"/>
        <end position="1043"/>
    </location>
</feature>
<dbReference type="GO" id="GO:0015145">
    <property type="term" value="F:monosaccharide transmembrane transporter activity"/>
    <property type="evidence" value="ECO:0007669"/>
    <property type="project" value="InterPro"/>
</dbReference>
<dbReference type="SUPFAM" id="SSF103473">
    <property type="entry name" value="MFS general substrate transporter"/>
    <property type="match status" value="2"/>
</dbReference>
<feature type="transmembrane region" description="Helical" evidence="9">
    <location>
        <begin position="139"/>
        <end position="161"/>
    </location>
</feature>
<feature type="transmembrane region" description="Helical" evidence="9">
    <location>
        <begin position="455"/>
        <end position="476"/>
    </location>
</feature>
<dbReference type="GO" id="GO:0015293">
    <property type="term" value="F:symporter activity"/>
    <property type="evidence" value="ECO:0007669"/>
    <property type="project" value="UniProtKB-KW"/>
</dbReference>
<dbReference type="NCBIfam" id="TIGR00879">
    <property type="entry name" value="SP"/>
    <property type="match status" value="2"/>
</dbReference>
<evidence type="ECO:0000256" key="2">
    <source>
        <dbReference type="ARBA" id="ARBA00010992"/>
    </source>
</evidence>
<feature type="transmembrane region" description="Helical" evidence="9">
    <location>
        <begin position="850"/>
        <end position="874"/>
    </location>
</feature>
<dbReference type="InterPro" id="IPR020846">
    <property type="entry name" value="MFS_dom"/>
</dbReference>
<dbReference type="OMA" id="FIFNITC"/>
<evidence type="ECO:0000256" key="7">
    <source>
        <dbReference type="ARBA" id="ARBA00022989"/>
    </source>
</evidence>
<keyword evidence="4" id="KW-0762">Sugar transport</keyword>
<dbReference type="PANTHER" id="PTHR23500">
    <property type="entry name" value="SOLUTE CARRIER FAMILY 2, FACILITATED GLUCOSE TRANSPORTER"/>
    <property type="match status" value="1"/>
</dbReference>
<dbReference type="InParanoid" id="A0A200QBZ8"/>
<feature type="transmembrane region" description="Helical" evidence="9">
    <location>
        <begin position="25"/>
        <end position="46"/>
    </location>
</feature>
<dbReference type="InterPro" id="IPR036259">
    <property type="entry name" value="MFS_trans_sf"/>
</dbReference>
<dbReference type="GO" id="GO:0016020">
    <property type="term" value="C:membrane"/>
    <property type="evidence" value="ECO:0007669"/>
    <property type="project" value="UniProtKB-SubCell"/>
</dbReference>
<evidence type="ECO:0000256" key="6">
    <source>
        <dbReference type="ARBA" id="ARBA00022847"/>
    </source>
</evidence>
<dbReference type="PANTHER" id="PTHR23500:SF574">
    <property type="entry name" value="SUGAR TRANSPORT PROTEIN 1"/>
    <property type="match status" value="1"/>
</dbReference>
<dbReference type="PROSITE" id="PS00217">
    <property type="entry name" value="SUGAR_TRANSPORT_2"/>
    <property type="match status" value="2"/>
</dbReference>
<feature type="transmembrane region" description="Helical" evidence="9">
    <location>
        <begin position="989"/>
        <end position="1010"/>
    </location>
</feature>
<feature type="transmembrane region" description="Helical" evidence="9">
    <location>
        <begin position="951"/>
        <end position="977"/>
    </location>
</feature>
<evidence type="ECO:0000256" key="9">
    <source>
        <dbReference type="SAM" id="Phobius"/>
    </source>
</evidence>
<feature type="transmembrane region" description="Helical" evidence="9">
    <location>
        <begin position="287"/>
        <end position="311"/>
    </location>
</feature>
<keyword evidence="12" id="KW-1185">Reference proteome</keyword>
<dbReference type="EMBL" id="MVGT01002390">
    <property type="protein sequence ID" value="OVA08003.1"/>
    <property type="molecule type" value="Genomic_DNA"/>
</dbReference>
<keyword evidence="3" id="KW-0813">Transport</keyword>
<keyword evidence="8 9" id="KW-0472">Membrane</keyword>
<dbReference type="InterPro" id="IPR003663">
    <property type="entry name" value="Sugar/inositol_transpt"/>
</dbReference>
<dbReference type="InterPro" id="IPR044778">
    <property type="entry name" value="MFS_STP/MST-like_plant"/>
</dbReference>
<evidence type="ECO:0000313" key="11">
    <source>
        <dbReference type="EMBL" id="OVA08003.1"/>
    </source>
</evidence>
<evidence type="ECO:0000256" key="1">
    <source>
        <dbReference type="ARBA" id="ARBA00004141"/>
    </source>
</evidence>
<dbReference type="OrthoDB" id="6133115at2759"/>
<feature type="transmembrane region" description="Helical" evidence="9">
    <location>
        <begin position="766"/>
        <end position="788"/>
    </location>
</feature>
<organism evidence="11 12">
    <name type="scientific">Macleaya cordata</name>
    <name type="common">Five-seeded plume-poppy</name>
    <name type="synonym">Bocconia cordata</name>
    <dbReference type="NCBI Taxonomy" id="56857"/>
    <lineage>
        <taxon>Eukaryota</taxon>
        <taxon>Viridiplantae</taxon>
        <taxon>Streptophyta</taxon>
        <taxon>Embryophyta</taxon>
        <taxon>Tracheophyta</taxon>
        <taxon>Spermatophyta</taxon>
        <taxon>Magnoliopsida</taxon>
        <taxon>Ranunculales</taxon>
        <taxon>Papaveraceae</taxon>
        <taxon>Papaveroideae</taxon>
        <taxon>Macleaya</taxon>
    </lineage>
</organism>
<keyword evidence="7 9" id="KW-1133">Transmembrane helix</keyword>
<dbReference type="Proteomes" id="UP000195402">
    <property type="component" value="Unassembled WGS sequence"/>
</dbReference>
<protein>
    <submittedName>
        <fullName evidence="11">Sugar/inositol transporter</fullName>
    </submittedName>
</protein>
<feature type="transmembrane region" description="Helical" evidence="9">
    <location>
        <begin position="323"/>
        <end position="345"/>
    </location>
</feature>
<dbReference type="PROSITE" id="PS00216">
    <property type="entry name" value="SUGAR_TRANSPORT_1"/>
    <property type="match status" value="1"/>
</dbReference>
<feature type="transmembrane region" description="Helical" evidence="9">
    <location>
        <begin position="584"/>
        <end position="604"/>
    </location>
</feature>
<dbReference type="InterPro" id="IPR005829">
    <property type="entry name" value="Sugar_transporter_CS"/>
</dbReference>
<reference evidence="11 12" key="1">
    <citation type="journal article" date="2017" name="Mol. Plant">
        <title>The Genome of Medicinal Plant Macleaya cordata Provides New Insights into Benzylisoquinoline Alkaloids Metabolism.</title>
        <authorList>
            <person name="Liu X."/>
            <person name="Liu Y."/>
            <person name="Huang P."/>
            <person name="Ma Y."/>
            <person name="Qing Z."/>
            <person name="Tang Q."/>
            <person name="Cao H."/>
            <person name="Cheng P."/>
            <person name="Zheng Y."/>
            <person name="Yuan Z."/>
            <person name="Zhou Y."/>
            <person name="Liu J."/>
            <person name="Tang Z."/>
            <person name="Zhuo Y."/>
            <person name="Zhang Y."/>
            <person name="Yu L."/>
            <person name="Huang J."/>
            <person name="Yang P."/>
            <person name="Peng Q."/>
            <person name="Zhang J."/>
            <person name="Jiang W."/>
            <person name="Zhang Z."/>
            <person name="Lin K."/>
            <person name="Ro D.K."/>
            <person name="Chen X."/>
            <person name="Xiong X."/>
            <person name="Shang Y."/>
            <person name="Huang S."/>
            <person name="Zeng J."/>
        </authorList>
    </citation>
    <scope>NUCLEOTIDE SEQUENCE [LARGE SCALE GENOMIC DNA]</scope>
    <source>
        <strain evidence="12">cv. BLH2017</strain>
        <tissue evidence="11">Root</tissue>
    </source>
</reference>
<proteinExistence type="inferred from homology"/>
<evidence type="ECO:0000256" key="8">
    <source>
        <dbReference type="ARBA" id="ARBA00023136"/>
    </source>
</evidence>
<feature type="transmembrane region" description="Helical" evidence="9">
    <location>
        <begin position="388"/>
        <end position="408"/>
    </location>
</feature>
<comment type="similarity">
    <text evidence="2">Belongs to the major facilitator superfamily. Sugar transporter (TC 2.A.1.1) family.</text>
</comment>
<evidence type="ECO:0000256" key="5">
    <source>
        <dbReference type="ARBA" id="ARBA00022692"/>
    </source>
</evidence>
<feature type="transmembrane region" description="Helical" evidence="9">
    <location>
        <begin position="886"/>
        <end position="908"/>
    </location>
</feature>